<evidence type="ECO:0000313" key="3">
    <source>
        <dbReference type="Proteomes" id="UP000019763"/>
    </source>
</evidence>
<dbReference type="GeneID" id="22914565"/>
<keyword evidence="3" id="KW-1185">Reference proteome</keyword>
<sequence length="318" mass="35839">MIRRVLLEWPTDATNAQPPEELLITFPSRLVKKTREVGDELYTLKDRLPLTYKRRGVTDESVTVSGGGKKRGITPASPLPLAGKLRAEPVCAANAMEILRPERKELPLDEQLEEMLLRAADDDRFDESMLAQMTSQLKIKACREDTLVVSAAPDDVPASDRLRNKRTLDGRDPLERKQCVWWEYDLTTEIAERIDNEWFRKIRKLAASAAGGQRVVLDAPAIPWWRALPGLMLVVPSKRGVRIAAHEGIAPDLGDDVYYDEYKDAFNEEYSDADSIDYAERDAEEDLLPASNEDSEYDGGGWLDSDNEDPHPGFDIDL</sequence>
<comment type="caution">
    <text evidence="2">The sequence shown here is derived from an EMBL/GenBank/DDBJ whole genome shotgun (WGS) entry which is preliminary data.</text>
</comment>
<dbReference type="EMBL" id="AFNH02000974">
    <property type="protein sequence ID" value="EZG47690.1"/>
    <property type="molecule type" value="Genomic_DNA"/>
</dbReference>
<dbReference type="RefSeq" id="XP_011132143.1">
    <property type="nucleotide sequence ID" value="XM_011133841.1"/>
</dbReference>
<organism evidence="2 3">
    <name type="scientific">Gregarina niphandrodes</name>
    <name type="common">Septate eugregarine</name>
    <dbReference type="NCBI Taxonomy" id="110365"/>
    <lineage>
        <taxon>Eukaryota</taxon>
        <taxon>Sar</taxon>
        <taxon>Alveolata</taxon>
        <taxon>Apicomplexa</taxon>
        <taxon>Conoidasida</taxon>
        <taxon>Gregarinasina</taxon>
        <taxon>Eugregarinorida</taxon>
        <taxon>Gregarinidae</taxon>
        <taxon>Gregarina</taxon>
    </lineage>
</organism>
<evidence type="ECO:0000313" key="2">
    <source>
        <dbReference type="EMBL" id="EZG47690.1"/>
    </source>
</evidence>
<dbReference type="Proteomes" id="UP000019763">
    <property type="component" value="Unassembled WGS sequence"/>
</dbReference>
<feature type="region of interest" description="Disordered" evidence="1">
    <location>
        <begin position="281"/>
        <end position="318"/>
    </location>
</feature>
<feature type="compositionally biased region" description="Acidic residues" evidence="1">
    <location>
        <begin position="281"/>
        <end position="297"/>
    </location>
</feature>
<protein>
    <submittedName>
        <fullName evidence="2">Uncharacterized protein</fullName>
    </submittedName>
</protein>
<dbReference type="VEuPathDB" id="CryptoDB:GNI_130490"/>
<feature type="compositionally biased region" description="Basic and acidic residues" evidence="1">
    <location>
        <begin position="308"/>
        <end position="318"/>
    </location>
</feature>
<accession>A0A023B1P5</accession>
<evidence type="ECO:0000256" key="1">
    <source>
        <dbReference type="SAM" id="MobiDB-lite"/>
    </source>
</evidence>
<reference evidence="2" key="1">
    <citation type="submission" date="2013-12" db="EMBL/GenBank/DDBJ databases">
        <authorList>
            <person name="Omoto C.K."/>
            <person name="Sibley D."/>
            <person name="Venepally P."/>
            <person name="Hadjithomas M."/>
            <person name="Karamycheva S."/>
            <person name="Brunk B."/>
            <person name="Roos D."/>
            <person name="Caler E."/>
            <person name="Lorenzi H."/>
        </authorList>
    </citation>
    <scope>NUCLEOTIDE SEQUENCE</scope>
</reference>
<proteinExistence type="predicted"/>
<dbReference type="AlphaFoldDB" id="A0A023B1P5"/>
<name>A0A023B1P5_GRENI</name>
<gene>
    <name evidence="2" type="ORF">GNI_130490</name>
</gene>